<dbReference type="EMBL" id="JBHSDR010000008">
    <property type="protein sequence ID" value="MFC4296323.1"/>
    <property type="molecule type" value="Genomic_DNA"/>
</dbReference>
<comment type="caution">
    <text evidence="2">The sequence shown here is derived from an EMBL/GenBank/DDBJ whole genome shotgun (WGS) entry which is preliminary data.</text>
</comment>
<keyword evidence="3" id="KW-1185">Reference proteome</keyword>
<dbReference type="Gene3D" id="1.20.1290.10">
    <property type="entry name" value="AhpD-like"/>
    <property type="match status" value="1"/>
</dbReference>
<evidence type="ECO:0000259" key="1">
    <source>
        <dbReference type="Pfam" id="PF02627"/>
    </source>
</evidence>
<organism evidence="2 3">
    <name type="scientific">Novosphingobium tardum</name>
    <dbReference type="NCBI Taxonomy" id="1538021"/>
    <lineage>
        <taxon>Bacteria</taxon>
        <taxon>Pseudomonadati</taxon>
        <taxon>Pseudomonadota</taxon>
        <taxon>Alphaproteobacteria</taxon>
        <taxon>Sphingomonadales</taxon>
        <taxon>Sphingomonadaceae</taxon>
        <taxon>Novosphingobium</taxon>
    </lineage>
</organism>
<dbReference type="InterPro" id="IPR029032">
    <property type="entry name" value="AhpD-like"/>
</dbReference>
<accession>A0ABV8RT37</accession>
<gene>
    <name evidence="2" type="ORF">ACFO0A_14795</name>
</gene>
<evidence type="ECO:0000313" key="2">
    <source>
        <dbReference type="EMBL" id="MFC4296323.1"/>
    </source>
</evidence>
<dbReference type="Pfam" id="PF02627">
    <property type="entry name" value="CMD"/>
    <property type="match status" value="1"/>
</dbReference>
<reference evidence="3" key="1">
    <citation type="journal article" date="2019" name="Int. J. Syst. Evol. Microbiol.">
        <title>The Global Catalogue of Microorganisms (GCM) 10K type strain sequencing project: providing services to taxonomists for standard genome sequencing and annotation.</title>
        <authorList>
            <consortium name="The Broad Institute Genomics Platform"/>
            <consortium name="The Broad Institute Genome Sequencing Center for Infectious Disease"/>
            <person name="Wu L."/>
            <person name="Ma J."/>
        </authorList>
    </citation>
    <scope>NUCLEOTIDE SEQUENCE [LARGE SCALE GENOMIC DNA]</scope>
    <source>
        <strain evidence="3">CGMCC 1.12989</strain>
    </source>
</reference>
<name>A0ABV8RT37_9SPHN</name>
<evidence type="ECO:0000313" key="3">
    <source>
        <dbReference type="Proteomes" id="UP001595828"/>
    </source>
</evidence>
<protein>
    <submittedName>
        <fullName evidence="2">Carboxymuconolactone decarboxylase family protein</fullName>
    </submittedName>
</protein>
<sequence length="187" mass="20255">MADTLLNRVPEDKMAPPLRASREAALRLSGDATIIEVFANSKAASTLLFEDFYQKVFFGGEVDRRYKELLRLRLSKLHGCFFCNRNNEAGALEVGFTPAQVDAIGGDAVAEFTPAENAVLALANELALTNMGGTLDADLYAQLSACFTDGQIIELGTVGGVLGGMNKLSFVFNLVEREPYCPFHRAA</sequence>
<feature type="domain" description="Carboxymuconolactone decarboxylase-like" evidence="1">
    <location>
        <begin position="48"/>
        <end position="125"/>
    </location>
</feature>
<dbReference type="SUPFAM" id="SSF69118">
    <property type="entry name" value="AhpD-like"/>
    <property type="match status" value="1"/>
</dbReference>
<proteinExistence type="predicted"/>
<dbReference type="Proteomes" id="UP001595828">
    <property type="component" value="Unassembled WGS sequence"/>
</dbReference>
<dbReference type="InterPro" id="IPR003779">
    <property type="entry name" value="CMD-like"/>
</dbReference>